<feature type="region of interest" description="Disordered" evidence="17">
    <location>
        <begin position="822"/>
        <end position="851"/>
    </location>
</feature>
<dbReference type="EC" id="2.1.1.354" evidence="2"/>
<evidence type="ECO:0000259" key="18">
    <source>
        <dbReference type="PROSITE" id="PS50014"/>
    </source>
</evidence>
<keyword evidence="11" id="KW-0539">Nucleus</keyword>
<feature type="region of interest" description="Disordered" evidence="17">
    <location>
        <begin position="1520"/>
        <end position="1541"/>
    </location>
</feature>
<dbReference type="InterPro" id="IPR003616">
    <property type="entry name" value="Post-SET_dom"/>
</dbReference>
<dbReference type="PANTHER" id="PTHR45814">
    <property type="entry name" value="HISTONE-LYSINE N-METHYLTRANSFERASE SETD1"/>
    <property type="match status" value="1"/>
</dbReference>
<dbReference type="GO" id="GO:0032259">
    <property type="term" value="P:methylation"/>
    <property type="evidence" value="ECO:0007669"/>
    <property type="project" value="UniProtKB-KW"/>
</dbReference>
<feature type="compositionally biased region" description="Polar residues" evidence="17">
    <location>
        <begin position="201"/>
        <end position="211"/>
    </location>
</feature>
<evidence type="ECO:0000313" key="23">
    <source>
        <dbReference type="Proteomes" id="UP000291116"/>
    </source>
</evidence>
<dbReference type="Proteomes" id="UP000291116">
    <property type="component" value="Unassembled WGS sequence"/>
</dbReference>
<feature type="region of interest" description="Disordered" evidence="17">
    <location>
        <begin position="1055"/>
        <end position="1163"/>
    </location>
</feature>
<dbReference type="PROSITE" id="PS50014">
    <property type="entry name" value="BROMODOMAIN_2"/>
    <property type="match status" value="1"/>
</dbReference>
<dbReference type="Pfam" id="PF00856">
    <property type="entry name" value="SET"/>
    <property type="match status" value="1"/>
</dbReference>
<name>A0A448ZG10_9STRA</name>
<dbReference type="PROSITE" id="PS50868">
    <property type="entry name" value="POST_SET"/>
    <property type="match status" value="1"/>
</dbReference>
<dbReference type="CDD" id="cd04369">
    <property type="entry name" value="Bromodomain"/>
    <property type="match status" value="1"/>
</dbReference>
<dbReference type="Gene3D" id="3.30.40.10">
    <property type="entry name" value="Zinc/RING finger domain, C3HC4 (zinc finger)"/>
    <property type="match status" value="1"/>
</dbReference>
<gene>
    <name evidence="22" type="ORF">PSNMU_V1.4_AUG-EV-PASAV3_0078730</name>
</gene>
<evidence type="ECO:0000256" key="12">
    <source>
        <dbReference type="ARBA" id="ARBA00047571"/>
    </source>
</evidence>
<comment type="subcellular location">
    <subcellularLocation>
        <location evidence="1">Nucleus</location>
    </subcellularLocation>
</comment>
<evidence type="ECO:0000259" key="21">
    <source>
        <dbReference type="PROSITE" id="PS50868"/>
    </source>
</evidence>
<dbReference type="PROSITE" id="PS01359">
    <property type="entry name" value="ZF_PHD_1"/>
    <property type="match status" value="1"/>
</dbReference>
<feature type="region of interest" description="Disordered" evidence="17">
    <location>
        <begin position="1736"/>
        <end position="1755"/>
    </location>
</feature>
<evidence type="ECO:0000313" key="22">
    <source>
        <dbReference type="EMBL" id="VEU40973.1"/>
    </source>
</evidence>
<dbReference type="GO" id="GO:0008270">
    <property type="term" value="F:zinc ion binding"/>
    <property type="evidence" value="ECO:0007669"/>
    <property type="project" value="UniProtKB-KW"/>
</dbReference>
<dbReference type="PROSITE" id="PS50016">
    <property type="entry name" value="ZF_PHD_2"/>
    <property type="match status" value="1"/>
</dbReference>
<dbReference type="SUPFAM" id="SSF82199">
    <property type="entry name" value="SET domain"/>
    <property type="match status" value="1"/>
</dbReference>
<dbReference type="InterPro" id="IPR044570">
    <property type="entry name" value="Set1-like"/>
</dbReference>
<feature type="compositionally biased region" description="Basic residues" evidence="17">
    <location>
        <begin position="513"/>
        <end position="524"/>
    </location>
</feature>
<dbReference type="PANTHER" id="PTHR45814:SF2">
    <property type="entry name" value="HISTONE-LYSINE N-METHYLTRANSFERASE SETD1"/>
    <property type="match status" value="1"/>
</dbReference>
<dbReference type="GO" id="GO:0048188">
    <property type="term" value="C:Set1C/COMPASS complex"/>
    <property type="evidence" value="ECO:0007669"/>
    <property type="project" value="TreeGrafter"/>
</dbReference>
<evidence type="ECO:0000256" key="9">
    <source>
        <dbReference type="ARBA" id="ARBA00022853"/>
    </source>
</evidence>
<keyword evidence="9" id="KW-0156">Chromatin regulator</keyword>
<evidence type="ECO:0000256" key="14">
    <source>
        <dbReference type="ARBA" id="ARBA00049129"/>
    </source>
</evidence>
<feature type="compositionally biased region" description="Basic and acidic residues" evidence="17">
    <location>
        <begin position="233"/>
        <end position="244"/>
    </location>
</feature>
<feature type="region of interest" description="Disordered" evidence="17">
    <location>
        <begin position="1"/>
        <end position="143"/>
    </location>
</feature>
<dbReference type="Pfam" id="PF00628">
    <property type="entry name" value="PHD"/>
    <property type="match status" value="1"/>
</dbReference>
<evidence type="ECO:0000259" key="19">
    <source>
        <dbReference type="PROSITE" id="PS50016"/>
    </source>
</evidence>
<dbReference type="InterPro" id="IPR001965">
    <property type="entry name" value="Znf_PHD"/>
</dbReference>
<feature type="domain" description="PHD-type" evidence="19">
    <location>
        <begin position="264"/>
        <end position="318"/>
    </location>
</feature>
<dbReference type="InterPro" id="IPR036427">
    <property type="entry name" value="Bromodomain-like_sf"/>
</dbReference>
<dbReference type="SMART" id="SM00508">
    <property type="entry name" value="PostSET"/>
    <property type="match status" value="1"/>
</dbReference>
<feature type="compositionally biased region" description="Basic and acidic residues" evidence="17">
    <location>
        <begin position="541"/>
        <end position="556"/>
    </location>
</feature>
<comment type="catalytic activity">
    <reaction evidence="12">
        <text>L-lysyl(4)-[histone H3] + 3 S-adenosyl-L-methionine = N(6),N(6),N(6)-trimethyl-L-lysyl(4)-[histone H3] + 3 S-adenosyl-L-homocysteine + 3 H(+)</text>
        <dbReference type="Rhea" id="RHEA:60260"/>
        <dbReference type="Rhea" id="RHEA-COMP:15537"/>
        <dbReference type="Rhea" id="RHEA-COMP:15547"/>
        <dbReference type="ChEBI" id="CHEBI:15378"/>
        <dbReference type="ChEBI" id="CHEBI:29969"/>
        <dbReference type="ChEBI" id="CHEBI:57856"/>
        <dbReference type="ChEBI" id="CHEBI:59789"/>
        <dbReference type="ChEBI" id="CHEBI:61961"/>
        <dbReference type="EC" id="2.1.1.354"/>
    </reaction>
</comment>
<dbReference type="InterPro" id="IPR019786">
    <property type="entry name" value="Zinc_finger_PHD-type_CS"/>
</dbReference>
<dbReference type="PROSITE" id="PS50280">
    <property type="entry name" value="SET"/>
    <property type="match status" value="1"/>
</dbReference>
<evidence type="ECO:0000256" key="17">
    <source>
        <dbReference type="SAM" id="MobiDB-lite"/>
    </source>
</evidence>
<sequence length="1755" mass="194671">MPIGRGLPTRKSAPGKAKSSLSAATTGSRRRSRGLPLTGGGASSSEAASSARSSSPSLSNSRSRSPSSARPSAASSSSLSSKKKKKSTSKAGGSSHSNSSASSKGARNPVKTEPGLSSSSSQRQRQTAQEEHDTQAHQLQVLEAKLDKKSAVKFSGGNRRTQGSSSNVWAVKLIVNGKVFDNNHSSVNRRANFSIGRNGGDETSTSLLSRANQKEDEYHDDEEEQQQNLQEQEPYRPRRFRDVSSDQSNSSESLSKHKGKDGNFHYCNICGEVGDVVCCDGCPHVYHPQCLPADSESFAALDTQHDDDPWYCPDCFSSKKKRKRKGSISNSGANSRGGAGSETMSPYRQQRPKRKCSYDADAFVQDDSSDESDNRKNKYGKDGLLLDEDGDPVAVDIAEDDAYDEEDAEISEAMESPSSTTSYPKSKISTPSKSSRGSSTSGKTTAPKNSSSPSLSSSGVLSSASKKKSNSNKKQKTTGATSRSRSASPVRSRAASPTLSSRIESSSSDMKKKDKKKKKKKRKKEHSDGTARSNSGGSRADGNDRKTRNDKSDGERGGGMLSHVLNNNASGLVKAVPAFYFFLNENRNKIDRNLSRKHRYFNRLPKANMERNQLIAKEGIIMWGKLSDLEVKRYIDISMKDFERRIMEWKEAKILRSMFLAAEGDGGDASSGEQQQQQSREVDRNLLLEDERLTRENHQRLYLGTTVGYKPYKPDLEESNNRILLELLQDTRFHPLPMIQSNRPAQEYGEMDFDRITIPYFDVNGPVSTCLGDECLGCARGWNHFCNVLKRKIPAVARRAKLQPPLSSLVATRIGLGLKNPLLTEDNQDEENGGEKKNGASPIRNINGGIKKSSDENVETFTARDIPSAAAAKALPHYPWESLTAPTERADDVVRFVEEAVCMKIPEPHRPRGGDYDSDGFDENKKKAHFSPTNKTIRFNLPLRKERRRRLDDFGNSSVAEDEDNEEITVNKCGRCRTIIEGDTGCVPCRRAQLVINMSRGEGQADESEASRMLRIQTNMLGRVVMRDSEVESQEQGDEAVSNYILRQRWTPFTILPPSTLTSPMLREDGDSVDTNESESDDDNDGNDDVGENGSEENGEGAIGRAVHEDCVPTSMDIDSSEENSPAKAVSDDAASDDPIEEESSTQASNHDLDARPPPSKRLRASSRLGALESNGAANFASISKVNDANDRHLLTKKFKEEATMVNRKCISISCYGILLALKRRDPLLHFAEPVVAEGYSDIIKKPMDFGKIKKNVLRNNYATLGAFISDVRLLCDNAIAFNPPDSIYSKTAKELLDVLAVMQKRASEWISTLKDAHASTFNNIFNPQTIKNSECEVSKKSFLGGDPFHRLRKEWPEAVELYEDNEWLQKSVETDFMRTKENESAYYGSLAIRRAAMAAAMSLAPYTDSDGMYNTVGRRTHIEDENLRNFIAKKVAESVHPPELKELPSWREETIMRVLRKSQARRMEGKMGSTHGCARCDGVRVDPESNKAMNVVKTRWGRTRKKPNEVPRIHKSRLGLSTGLGSQNTQERIRRHKASDIRKGLRKGSISALVAAADKVNEVAVTARGSRIHGMGLFADQALQKGDVVAEYVGEYVSPAVTEKREKGYQKERIQDYQFRIDSQLVIDATKQGGHGRYANHNCDPNCATKIIPFKLEDEAVKTTSNGNILKRVVIVALRDIEPMEELTYDYQFPLEVDLDERIPCNCNSELCRGFMNWDLPEKGARNQDFRTQKRGANMRDRIRRLGRPLKGDK</sequence>
<feature type="region of interest" description="Disordered" evidence="17">
    <location>
        <begin position="323"/>
        <end position="562"/>
    </location>
</feature>
<keyword evidence="23" id="KW-1185">Reference proteome</keyword>
<dbReference type="OrthoDB" id="308383at2759"/>
<feature type="compositionally biased region" description="Low complexity" evidence="17">
    <location>
        <begin position="43"/>
        <end position="80"/>
    </location>
</feature>
<dbReference type="InterPro" id="IPR001214">
    <property type="entry name" value="SET_dom"/>
</dbReference>
<keyword evidence="3" id="KW-0489">Methyltransferase</keyword>
<feature type="compositionally biased region" description="Acidic residues" evidence="17">
    <location>
        <begin position="1134"/>
        <end position="1144"/>
    </location>
</feature>
<feature type="compositionally biased region" description="Acidic residues" evidence="17">
    <location>
        <begin position="385"/>
        <end position="412"/>
    </location>
</feature>
<proteinExistence type="predicted"/>
<evidence type="ECO:0000259" key="20">
    <source>
        <dbReference type="PROSITE" id="PS50280"/>
    </source>
</evidence>
<dbReference type="Gene3D" id="1.20.920.10">
    <property type="entry name" value="Bromodomain-like"/>
    <property type="match status" value="1"/>
</dbReference>
<keyword evidence="4" id="KW-0808">Transferase</keyword>
<protein>
    <recommendedName>
        <fullName evidence="2">[histone H3]-lysine(4) N-trimethyltransferase</fullName>
        <ecNumber evidence="2">2.1.1.354</ecNumber>
    </recommendedName>
</protein>
<dbReference type="SMART" id="SM00297">
    <property type="entry name" value="BROMO"/>
    <property type="match status" value="1"/>
</dbReference>
<feature type="region of interest" description="Disordered" evidence="17">
    <location>
        <begin position="190"/>
        <end position="258"/>
    </location>
</feature>
<dbReference type="SMART" id="SM00317">
    <property type="entry name" value="SET"/>
    <property type="match status" value="1"/>
</dbReference>
<evidence type="ECO:0000256" key="3">
    <source>
        <dbReference type="ARBA" id="ARBA00022603"/>
    </source>
</evidence>
<dbReference type="InterPro" id="IPR013083">
    <property type="entry name" value="Znf_RING/FYVE/PHD"/>
</dbReference>
<evidence type="ECO:0000256" key="16">
    <source>
        <dbReference type="PROSITE-ProRule" id="PRU00146"/>
    </source>
</evidence>
<dbReference type="InterPro" id="IPR019787">
    <property type="entry name" value="Znf_PHD-finger"/>
</dbReference>
<evidence type="ECO:0000256" key="11">
    <source>
        <dbReference type="ARBA" id="ARBA00023242"/>
    </source>
</evidence>
<feature type="compositionally biased region" description="Basic residues" evidence="17">
    <location>
        <begin position="465"/>
        <end position="476"/>
    </location>
</feature>
<organism evidence="22 23">
    <name type="scientific">Pseudo-nitzschia multistriata</name>
    <dbReference type="NCBI Taxonomy" id="183589"/>
    <lineage>
        <taxon>Eukaryota</taxon>
        <taxon>Sar</taxon>
        <taxon>Stramenopiles</taxon>
        <taxon>Ochrophyta</taxon>
        <taxon>Bacillariophyta</taxon>
        <taxon>Bacillariophyceae</taxon>
        <taxon>Bacillariophycidae</taxon>
        <taxon>Bacillariales</taxon>
        <taxon>Bacillariaceae</taxon>
        <taxon>Pseudo-nitzschia</taxon>
    </lineage>
</organism>
<keyword evidence="7 16" id="KW-0863">Zinc-finger</keyword>
<evidence type="ECO:0000256" key="15">
    <source>
        <dbReference type="PROSITE-ProRule" id="PRU00035"/>
    </source>
</evidence>
<dbReference type="SUPFAM" id="SSF47370">
    <property type="entry name" value="Bromodomain"/>
    <property type="match status" value="1"/>
</dbReference>
<feature type="domain" description="Bromo" evidence="18">
    <location>
        <begin position="1220"/>
        <end position="1290"/>
    </location>
</feature>
<comment type="catalytic activity">
    <reaction evidence="13">
        <text>N(6)-methyl-L-lysyl(4)-[histone H3] + S-adenosyl-L-methionine = N(6),N(6)-dimethyl-L-lysyl(4)-[histone H3] + S-adenosyl-L-homocysteine + H(+)</text>
        <dbReference type="Rhea" id="RHEA:60268"/>
        <dbReference type="Rhea" id="RHEA-COMP:15540"/>
        <dbReference type="Rhea" id="RHEA-COMP:15543"/>
        <dbReference type="ChEBI" id="CHEBI:15378"/>
        <dbReference type="ChEBI" id="CHEBI:57856"/>
        <dbReference type="ChEBI" id="CHEBI:59789"/>
        <dbReference type="ChEBI" id="CHEBI:61929"/>
        <dbReference type="ChEBI" id="CHEBI:61976"/>
    </reaction>
</comment>
<keyword evidence="6" id="KW-0479">Metal-binding</keyword>
<comment type="catalytic activity">
    <reaction evidence="14">
        <text>N(6),N(6)-dimethyl-L-lysyl(4)-[histone H3] + S-adenosyl-L-methionine = N(6),N(6),N(6)-trimethyl-L-lysyl(4)-[histone H3] + S-adenosyl-L-homocysteine + H(+)</text>
        <dbReference type="Rhea" id="RHEA:60272"/>
        <dbReference type="Rhea" id="RHEA-COMP:15537"/>
        <dbReference type="Rhea" id="RHEA-COMP:15540"/>
        <dbReference type="ChEBI" id="CHEBI:15378"/>
        <dbReference type="ChEBI" id="CHEBI:57856"/>
        <dbReference type="ChEBI" id="CHEBI:59789"/>
        <dbReference type="ChEBI" id="CHEBI:61961"/>
        <dbReference type="ChEBI" id="CHEBI:61976"/>
    </reaction>
</comment>
<dbReference type="Pfam" id="PF00439">
    <property type="entry name" value="Bromodomain"/>
    <property type="match status" value="1"/>
</dbReference>
<dbReference type="InterPro" id="IPR046341">
    <property type="entry name" value="SET_dom_sf"/>
</dbReference>
<keyword evidence="5" id="KW-0949">S-adenosyl-L-methionine</keyword>
<feature type="domain" description="SET" evidence="20">
    <location>
        <begin position="1560"/>
        <end position="1693"/>
    </location>
</feature>
<accession>A0A448ZG10</accession>
<evidence type="ECO:0000256" key="10">
    <source>
        <dbReference type="ARBA" id="ARBA00023117"/>
    </source>
</evidence>
<dbReference type="Gene3D" id="2.170.270.10">
    <property type="entry name" value="SET domain"/>
    <property type="match status" value="1"/>
</dbReference>
<evidence type="ECO:0000256" key="7">
    <source>
        <dbReference type="ARBA" id="ARBA00022771"/>
    </source>
</evidence>
<dbReference type="InterPro" id="IPR001487">
    <property type="entry name" value="Bromodomain"/>
</dbReference>
<feature type="compositionally biased region" description="Basic and acidic residues" evidence="17">
    <location>
        <begin position="372"/>
        <end position="381"/>
    </location>
</feature>
<feature type="compositionally biased region" description="Low complexity" evidence="17">
    <location>
        <begin position="477"/>
        <end position="498"/>
    </location>
</feature>
<evidence type="ECO:0000256" key="6">
    <source>
        <dbReference type="ARBA" id="ARBA00022723"/>
    </source>
</evidence>
<evidence type="ECO:0000256" key="8">
    <source>
        <dbReference type="ARBA" id="ARBA00022833"/>
    </source>
</evidence>
<feature type="compositionally biased region" description="Polar residues" evidence="17">
    <location>
        <begin position="499"/>
        <end position="508"/>
    </location>
</feature>
<evidence type="ECO:0000256" key="5">
    <source>
        <dbReference type="ARBA" id="ARBA00022691"/>
    </source>
</evidence>
<feature type="compositionally biased region" description="Low complexity" evidence="17">
    <location>
        <begin position="117"/>
        <end position="126"/>
    </location>
</feature>
<reference evidence="22 23" key="1">
    <citation type="submission" date="2019-01" db="EMBL/GenBank/DDBJ databases">
        <authorList>
            <person name="Ferrante I. M."/>
        </authorList>
    </citation>
    <scope>NUCLEOTIDE SEQUENCE [LARGE SCALE GENOMIC DNA]</scope>
    <source>
        <strain evidence="22 23">B856</strain>
    </source>
</reference>
<dbReference type="PRINTS" id="PR00503">
    <property type="entry name" value="BROMODOMAIN"/>
</dbReference>
<dbReference type="SMART" id="SM00249">
    <property type="entry name" value="PHD"/>
    <property type="match status" value="1"/>
</dbReference>
<evidence type="ECO:0000256" key="1">
    <source>
        <dbReference type="ARBA" id="ARBA00004123"/>
    </source>
</evidence>
<feature type="compositionally biased region" description="Low complexity" evidence="17">
    <location>
        <begin position="413"/>
        <end position="464"/>
    </location>
</feature>
<feature type="compositionally biased region" description="Acidic residues" evidence="17">
    <location>
        <begin position="1071"/>
        <end position="1099"/>
    </location>
</feature>
<dbReference type="GO" id="GO:0140999">
    <property type="term" value="F:histone H3K4 trimethyltransferase activity"/>
    <property type="evidence" value="ECO:0007669"/>
    <property type="project" value="UniProtKB-EC"/>
</dbReference>
<feature type="domain" description="Post-SET" evidence="21">
    <location>
        <begin position="1702"/>
        <end position="1718"/>
    </location>
</feature>
<keyword evidence="8" id="KW-0862">Zinc</keyword>
<evidence type="ECO:0000256" key="2">
    <source>
        <dbReference type="ARBA" id="ARBA00012182"/>
    </source>
</evidence>
<evidence type="ECO:0000256" key="13">
    <source>
        <dbReference type="ARBA" id="ARBA00047583"/>
    </source>
</evidence>
<dbReference type="InterPro" id="IPR011011">
    <property type="entry name" value="Znf_FYVE_PHD"/>
</dbReference>
<feature type="compositionally biased region" description="Low complexity" evidence="17">
    <location>
        <begin position="89"/>
        <end position="107"/>
    </location>
</feature>
<dbReference type="EMBL" id="CAACVS010000323">
    <property type="protein sequence ID" value="VEU40973.1"/>
    <property type="molecule type" value="Genomic_DNA"/>
</dbReference>
<evidence type="ECO:0000256" key="4">
    <source>
        <dbReference type="ARBA" id="ARBA00022679"/>
    </source>
</evidence>
<dbReference type="SUPFAM" id="SSF57903">
    <property type="entry name" value="FYVE/PHD zinc finger"/>
    <property type="match status" value="1"/>
</dbReference>
<keyword evidence="10 15" id="KW-0103">Bromodomain</keyword>